<gene>
    <name evidence="2" type="ORF">UFOVP330_15</name>
</gene>
<organism evidence="2">
    <name type="scientific">uncultured Caudovirales phage</name>
    <dbReference type="NCBI Taxonomy" id="2100421"/>
    <lineage>
        <taxon>Viruses</taxon>
        <taxon>Duplodnaviria</taxon>
        <taxon>Heunggongvirae</taxon>
        <taxon>Uroviricota</taxon>
        <taxon>Caudoviricetes</taxon>
        <taxon>Peduoviridae</taxon>
        <taxon>Maltschvirus</taxon>
        <taxon>Maltschvirus maltsch</taxon>
    </lineage>
</organism>
<protein>
    <submittedName>
        <fullName evidence="2">Uncharacterized protein</fullName>
    </submittedName>
</protein>
<evidence type="ECO:0000256" key="1">
    <source>
        <dbReference type="SAM" id="Coils"/>
    </source>
</evidence>
<sequence length="257" mass="28095">MTDDLVKQALAELGDVVRCHCDEAFRDRGLQDPECNCDSMDAVRVVLARIEALERERREAALDALAAMGQAQEAYEAQLKAEAKVEQLEREAILDAKLLADTQALLDTALEAVIDAKLVAEAKLAEVEAERDATTRLLAAAGDGLRLMARAEAAEAKLAEAVKMLDERDREYNRLTNGMIERHAATVATLTKKMEAMRGAAEEAAEVIHKAYVSATMEAVNAGPSHPLKDNIDKWRVRCLRAEEALRAALTTEKTNG</sequence>
<proteinExistence type="predicted"/>
<evidence type="ECO:0000313" key="2">
    <source>
        <dbReference type="EMBL" id="CAB4138363.1"/>
    </source>
</evidence>
<accession>A0A6J5LYW2</accession>
<reference evidence="2" key="1">
    <citation type="submission" date="2020-04" db="EMBL/GenBank/DDBJ databases">
        <authorList>
            <person name="Chiriac C."/>
            <person name="Salcher M."/>
            <person name="Ghai R."/>
            <person name="Kavagutti S V."/>
        </authorList>
    </citation>
    <scope>NUCLEOTIDE SEQUENCE</scope>
</reference>
<dbReference type="EMBL" id="LR796344">
    <property type="protein sequence ID" value="CAB4138363.1"/>
    <property type="molecule type" value="Genomic_DNA"/>
</dbReference>
<keyword evidence="1" id="KW-0175">Coiled coil</keyword>
<feature type="coiled-coil region" evidence="1">
    <location>
        <begin position="43"/>
        <end position="171"/>
    </location>
</feature>
<name>A0A6J5LYW2_9CAUD</name>